<organism evidence="1 2">
    <name type="scientific">Sphagnum jensenii</name>
    <dbReference type="NCBI Taxonomy" id="128206"/>
    <lineage>
        <taxon>Eukaryota</taxon>
        <taxon>Viridiplantae</taxon>
        <taxon>Streptophyta</taxon>
        <taxon>Embryophyta</taxon>
        <taxon>Bryophyta</taxon>
        <taxon>Sphagnophytina</taxon>
        <taxon>Sphagnopsida</taxon>
        <taxon>Sphagnales</taxon>
        <taxon>Sphagnaceae</taxon>
        <taxon>Sphagnum</taxon>
    </lineage>
</organism>
<protein>
    <submittedName>
        <fullName evidence="1">Uncharacterized protein</fullName>
    </submittedName>
</protein>
<evidence type="ECO:0000313" key="2">
    <source>
        <dbReference type="Proteomes" id="UP001497444"/>
    </source>
</evidence>
<sequence>CLQQQLGTGGGEGAETSRIETWSRNSAAATHDALHLGIPLVITGGVETLEIESRCTAFGQLQGCSSSAQAMKLLLQEEIISVKKSLGDL</sequence>
<dbReference type="Proteomes" id="UP001497444">
    <property type="component" value="Chromosome 5"/>
</dbReference>
<proteinExistence type="predicted"/>
<feature type="non-terminal residue" evidence="1">
    <location>
        <position position="1"/>
    </location>
</feature>
<accession>A0ABP0X465</accession>
<name>A0ABP0X465_9BRYO</name>
<reference evidence="1" key="1">
    <citation type="submission" date="2024-02" db="EMBL/GenBank/DDBJ databases">
        <authorList>
            <consortium name="ELIXIR-Norway"/>
            <consortium name="Elixir Norway"/>
        </authorList>
    </citation>
    <scope>NUCLEOTIDE SEQUENCE</scope>
</reference>
<evidence type="ECO:0000313" key="1">
    <source>
        <dbReference type="EMBL" id="CAK9273452.1"/>
    </source>
</evidence>
<gene>
    <name evidence="1" type="ORF">CSSPJE1EN1_LOCUS18930</name>
</gene>
<dbReference type="EMBL" id="OZ020100">
    <property type="protein sequence ID" value="CAK9273452.1"/>
    <property type="molecule type" value="Genomic_DNA"/>
</dbReference>
<keyword evidence="2" id="KW-1185">Reference proteome</keyword>